<dbReference type="EMBL" id="WODC01000010">
    <property type="protein sequence ID" value="MUM78618.1"/>
    <property type="molecule type" value="Genomic_DNA"/>
</dbReference>
<reference evidence="6 7" key="1">
    <citation type="submission" date="2019-11" db="EMBL/GenBank/DDBJ databases">
        <title>Pseudodesulfovibrio alkaliphilus, sp. nov., an alkaliphilic sulfate-reducing bacteria from mud volcano of Taman peninsula, Russia.</title>
        <authorList>
            <person name="Frolova A."/>
            <person name="Merkel A.Y."/>
            <person name="Slobodkin A.I."/>
        </authorList>
    </citation>
    <scope>NUCLEOTIDE SEQUENCE [LARGE SCALE GENOMIC DNA]</scope>
    <source>
        <strain evidence="6 7">F-1</strain>
    </source>
</reference>
<dbReference type="AlphaFoldDB" id="A0A7K1KRA9"/>
<dbReference type="Pfam" id="PF08100">
    <property type="entry name" value="Dimerisation"/>
    <property type="match status" value="1"/>
</dbReference>
<dbReference type="SUPFAM" id="SSF53335">
    <property type="entry name" value="S-adenosyl-L-methionine-dependent methyltransferases"/>
    <property type="match status" value="1"/>
</dbReference>
<evidence type="ECO:0000256" key="3">
    <source>
        <dbReference type="ARBA" id="ARBA00022691"/>
    </source>
</evidence>
<feature type="domain" description="O-methyltransferase dimerisation" evidence="5">
    <location>
        <begin position="21"/>
        <end position="91"/>
    </location>
</feature>
<feature type="domain" description="O-methyltransferase C-terminal" evidence="4">
    <location>
        <begin position="142"/>
        <end position="268"/>
    </location>
</feature>
<evidence type="ECO:0000313" key="7">
    <source>
        <dbReference type="Proteomes" id="UP000461162"/>
    </source>
</evidence>
<dbReference type="InterPro" id="IPR012967">
    <property type="entry name" value="COMT_dimerisation"/>
</dbReference>
<sequence>MPFPTPKTSLAPVENVLMEAISAQAIIDAVEMRLFDHLSRQPMPAASLAQTMQLKSEPLEAMLDILVERQLLTLDGKTYANTQMTEEYLVSSSPLFQGKALTLQQGHNEMIRKNLITLLKGGSMERDATDSKWAEADTMEGTLQHALNGQIQMAVAYLKELPEFASFRTMADIGGNHGHYSMELLAHNPKLISTILDLPQVIEPAMRRCSALGFGDRIACKPFDLRSDELPEAAFDLVFTSHVLYGCVDDMEKFFRNIHHSLKARGCFVSHHFSPDGGASRLYQTSVELITRLMGYKTHFLSGQVLKEALTATGFGNFTHTYTGCDGQALLLVARKL</sequence>
<comment type="caution">
    <text evidence="6">The sequence shown here is derived from an EMBL/GenBank/DDBJ whole genome shotgun (WGS) entry which is preliminary data.</text>
</comment>
<dbReference type="SUPFAM" id="SSF46785">
    <property type="entry name" value="Winged helix' DNA-binding domain"/>
    <property type="match status" value="1"/>
</dbReference>
<protein>
    <submittedName>
        <fullName evidence="6">Methyltransferase</fullName>
    </submittedName>
</protein>
<evidence type="ECO:0000259" key="4">
    <source>
        <dbReference type="Pfam" id="PF00891"/>
    </source>
</evidence>
<dbReference type="Proteomes" id="UP000461162">
    <property type="component" value="Unassembled WGS sequence"/>
</dbReference>
<dbReference type="RefSeq" id="WP_155935465.1">
    <property type="nucleotide sequence ID" value="NZ_WODC01000010.1"/>
</dbReference>
<dbReference type="GO" id="GO:0032259">
    <property type="term" value="P:methylation"/>
    <property type="evidence" value="ECO:0007669"/>
    <property type="project" value="UniProtKB-KW"/>
</dbReference>
<proteinExistence type="predicted"/>
<dbReference type="Gene3D" id="1.10.10.10">
    <property type="entry name" value="Winged helix-like DNA-binding domain superfamily/Winged helix DNA-binding domain"/>
    <property type="match status" value="1"/>
</dbReference>
<dbReference type="Pfam" id="PF00891">
    <property type="entry name" value="Methyltransf_2"/>
    <property type="match status" value="1"/>
</dbReference>
<dbReference type="PANTHER" id="PTHR43712">
    <property type="entry name" value="PUTATIVE (AFU_ORTHOLOGUE AFUA_4G14580)-RELATED"/>
    <property type="match status" value="1"/>
</dbReference>
<dbReference type="InterPro" id="IPR001077">
    <property type="entry name" value="COMT_C"/>
</dbReference>
<dbReference type="InterPro" id="IPR016461">
    <property type="entry name" value="COMT-like"/>
</dbReference>
<keyword evidence="2 6" id="KW-0808">Transferase</keyword>
<keyword evidence="3" id="KW-0949">S-adenosyl-L-methionine</keyword>
<dbReference type="Gene3D" id="3.40.50.150">
    <property type="entry name" value="Vaccinia Virus protein VP39"/>
    <property type="match status" value="1"/>
</dbReference>
<dbReference type="PROSITE" id="PS51683">
    <property type="entry name" value="SAM_OMT_II"/>
    <property type="match status" value="1"/>
</dbReference>
<evidence type="ECO:0000259" key="5">
    <source>
        <dbReference type="Pfam" id="PF08100"/>
    </source>
</evidence>
<dbReference type="CDD" id="cd02440">
    <property type="entry name" value="AdoMet_MTases"/>
    <property type="match status" value="1"/>
</dbReference>
<dbReference type="InterPro" id="IPR036390">
    <property type="entry name" value="WH_DNA-bd_sf"/>
</dbReference>
<accession>A0A7K1KRA9</accession>
<keyword evidence="1 6" id="KW-0489">Methyltransferase</keyword>
<dbReference type="PANTHER" id="PTHR43712:SF2">
    <property type="entry name" value="O-METHYLTRANSFERASE CICE"/>
    <property type="match status" value="1"/>
</dbReference>
<evidence type="ECO:0000256" key="2">
    <source>
        <dbReference type="ARBA" id="ARBA00022679"/>
    </source>
</evidence>
<evidence type="ECO:0000256" key="1">
    <source>
        <dbReference type="ARBA" id="ARBA00022603"/>
    </source>
</evidence>
<name>A0A7K1KRA9_9BACT</name>
<dbReference type="GO" id="GO:0008171">
    <property type="term" value="F:O-methyltransferase activity"/>
    <property type="evidence" value="ECO:0007669"/>
    <property type="project" value="InterPro"/>
</dbReference>
<evidence type="ECO:0000313" key="6">
    <source>
        <dbReference type="EMBL" id="MUM78618.1"/>
    </source>
</evidence>
<organism evidence="6 7">
    <name type="scientific">Pseudodesulfovibrio alkaliphilus</name>
    <dbReference type="NCBI Taxonomy" id="2661613"/>
    <lineage>
        <taxon>Bacteria</taxon>
        <taxon>Pseudomonadati</taxon>
        <taxon>Thermodesulfobacteriota</taxon>
        <taxon>Desulfovibrionia</taxon>
        <taxon>Desulfovibrionales</taxon>
        <taxon>Desulfovibrionaceae</taxon>
    </lineage>
</organism>
<dbReference type="InterPro" id="IPR036388">
    <property type="entry name" value="WH-like_DNA-bd_sf"/>
</dbReference>
<dbReference type="GO" id="GO:0046983">
    <property type="term" value="F:protein dimerization activity"/>
    <property type="evidence" value="ECO:0007669"/>
    <property type="project" value="InterPro"/>
</dbReference>
<dbReference type="InterPro" id="IPR029063">
    <property type="entry name" value="SAM-dependent_MTases_sf"/>
</dbReference>
<keyword evidence="7" id="KW-1185">Reference proteome</keyword>
<gene>
    <name evidence="6" type="ORF">GKC30_13340</name>
</gene>